<dbReference type="Gene3D" id="2.160.10.10">
    <property type="entry name" value="Hexapeptide repeat proteins"/>
    <property type="match status" value="1"/>
</dbReference>
<dbReference type="Proteomes" id="UP000661918">
    <property type="component" value="Unassembled WGS sequence"/>
</dbReference>
<dbReference type="PANTHER" id="PTHR42883:SF2">
    <property type="entry name" value="THYMIDYLYLTRANSFERASE"/>
    <property type="match status" value="1"/>
</dbReference>
<evidence type="ECO:0000313" key="2">
    <source>
        <dbReference type="EMBL" id="GGM17811.1"/>
    </source>
</evidence>
<accession>A0ABQ2GY24</accession>
<evidence type="ECO:0000313" key="3">
    <source>
        <dbReference type="Proteomes" id="UP000661918"/>
    </source>
</evidence>
<dbReference type="InterPro" id="IPR029044">
    <property type="entry name" value="Nucleotide-diphossugar_trans"/>
</dbReference>
<proteinExistence type="predicted"/>
<evidence type="ECO:0000259" key="1">
    <source>
        <dbReference type="Pfam" id="PF00483"/>
    </source>
</evidence>
<reference evidence="3" key="1">
    <citation type="journal article" date="2019" name="Int. J. Syst. Evol. Microbiol.">
        <title>The Global Catalogue of Microorganisms (GCM) 10K type strain sequencing project: providing services to taxonomists for standard genome sequencing and annotation.</title>
        <authorList>
            <consortium name="The Broad Institute Genomics Platform"/>
            <consortium name="The Broad Institute Genome Sequencing Center for Infectious Disease"/>
            <person name="Wu L."/>
            <person name="Ma J."/>
        </authorList>
    </citation>
    <scope>NUCLEOTIDE SEQUENCE [LARGE SCALE GENOMIC DNA]</scope>
    <source>
        <strain evidence="3">JCM 15443</strain>
    </source>
</reference>
<dbReference type="Pfam" id="PF00483">
    <property type="entry name" value="NTP_transferase"/>
    <property type="match status" value="1"/>
</dbReference>
<protein>
    <submittedName>
        <fullName evidence="2">Glucose-1-phosphate thymidylyltransferase</fullName>
    </submittedName>
</protein>
<gene>
    <name evidence="2" type="ORF">GCM10010841_27500</name>
</gene>
<dbReference type="PANTHER" id="PTHR42883">
    <property type="entry name" value="GLUCOSE-1-PHOSPHATE THYMIDYLTRANSFERASE"/>
    <property type="match status" value="1"/>
</dbReference>
<name>A0ABQ2GY24_9DEIO</name>
<dbReference type="InterPro" id="IPR005835">
    <property type="entry name" value="NTP_transferase_dom"/>
</dbReference>
<organism evidence="2 3">
    <name type="scientific">Deinococcus aerophilus</name>
    <dbReference type="NCBI Taxonomy" id="522488"/>
    <lineage>
        <taxon>Bacteria</taxon>
        <taxon>Thermotogati</taxon>
        <taxon>Deinococcota</taxon>
        <taxon>Deinococci</taxon>
        <taxon>Deinococcales</taxon>
        <taxon>Deinococcaceae</taxon>
        <taxon>Deinococcus</taxon>
    </lineage>
</organism>
<feature type="domain" description="Nucleotidyl transferase" evidence="1">
    <location>
        <begin position="2"/>
        <end position="230"/>
    </location>
</feature>
<dbReference type="EMBL" id="BMOM01000029">
    <property type="protein sequence ID" value="GGM17811.1"/>
    <property type="molecule type" value="Genomic_DNA"/>
</dbReference>
<dbReference type="SUPFAM" id="SSF53448">
    <property type="entry name" value="Nucleotide-diphospho-sugar transferases"/>
    <property type="match status" value="1"/>
</dbReference>
<keyword evidence="3" id="KW-1185">Reference proteome</keyword>
<sequence length="348" mass="36355">MKGLILAAGRGSRLLPISANRPKPALPVAGVPILARAVHALRSAGVHQIAVVTSAASEADLRDVTQDSGPLTFIRQDEALGTGHAVLAARGFLGDSPAVLYLGDNLFEDSLKPLLDALPGAQAVIGVKRVRNPQAYGVAVVEGGLLVRLEEKPRRPPSDLAACGVFAFQPQVLDHVAALLPSERGEIEFPQALTRLLEHGGQVRVVEFSGFWSDAGTPADLLTANAHYLSRLVGRVSPPVYDTRITEAGGPVVIESGAAVRGSDLIGPLWIGPHARVNNARLGPFVSIGAHARIEGATLGNVLVDEFTRILSPGGPITRAIIGRHALVTAPTDTGPQLVIGDGSIMRC</sequence>
<dbReference type="Gene3D" id="3.90.550.10">
    <property type="entry name" value="Spore Coat Polysaccharide Biosynthesis Protein SpsA, Chain A"/>
    <property type="match status" value="1"/>
</dbReference>
<comment type="caution">
    <text evidence="2">The sequence shown here is derived from an EMBL/GenBank/DDBJ whole genome shotgun (WGS) entry which is preliminary data.</text>
</comment>
<dbReference type="RefSeq" id="WP_188904927.1">
    <property type="nucleotide sequence ID" value="NZ_BMOM01000029.1"/>
</dbReference>